<comment type="caution">
    <text evidence="3">The sequence shown here is derived from an EMBL/GenBank/DDBJ whole genome shotgun (WGS) entry which is preliminary data.</text>
</comment>
<organism evidence="3 4">
    <name type="scientific">Volvox reticuliferus</name>
    <dbReference type="NCBI Taxonomy" id="1737510"/>
    <lineage>
        <taxon>Eukaryota</taxon>
        <taxon>Viridiplantae</taxon>
        <taxon>Chlorophyta</taxon>
        <taxon>core chlorophytes</taxon>
        <taxon>Chlorophyceae</taxon>
        <taxon>CS clade</taxon>
        <taxon>Chlamydomonadales</taxon>
        <taxon>Volvocaceae</taxon>
        <taxon>Volvox</taxon>
    </lineage>
</organism>
<evidence type="ECO:0000313" key="4">
    <source>
        <dbReference type="Proteomes" id="UP000722791"/>
    </source>
</evidence>
<gene>
    <name evidence="3" type="ORF">Vretimale_6042</name>
</gene>
<feature type="region of interest" description="Disordered" evidence="1">
    <location>
        <begin position="1"/>
        <end position="20"/>
    </location>
</feature>
<dbReference type="Proteomes" id="UP000722791">
    <property type="component" value="Unassembled WGS sequence"/>
</dbReference>
<reference evidence="3" key="1">
    <citation type="journal article" date="2021" name="Proc. Natl. Acad. Sci. U.S.A.">
        <title>Three genomes in the algal genus Volvox reveal the fate of a haploid sex-determining region after a transition to homothallism.</title>
        <authorList>
            <person name="Yamamoto K."/>
            <person name="Hamaji T."/>
            <person name="Kawai-Toyooka H."/>
            <person name="Matsuzaki R."/>
            <person name="Takahashi F."/>
            <person name="Nishimura Y."/>
            <person name="Kawachi M."/>
            <person name="Noguchi H."/>
            <person name="Minakuchi Y."/>
            <person name="Umen J.G."/>
            <person name="Toyoda A."/>
            <person name="Nozaki H."/>
        </authorList>
    </citation>
    <scope>NUCLEOTIDE SEQUENCE</scope>
    <source>
        <strain evidence="3">NIES-3785</strain>
    </source>
</reference>
<feature type="domain" description="Pherophorin" evidence="2">
    <location>
        <begin position="167"/>
        <end position="316"/>
    </location>
</feature>
<dbReference type="AlphaFoldDB" id="A0A8J4LLU1"/>
<protein>
    <recommendedName>
        <fullName evidence="2">Pherophorin domain-containing protein</fullName>
    </recommendedName>
</protein>
<name>A0A8J4LLU1_9CHLO</name>
<dbReference type="InterPro" id="IPR024616">
    <property type="entry name" value="Pherophorin"/>
</dbReference>
<evidence type="ECO:0000256" key="1">
    <source>
        <dbReference type="SAM" id="MobiDB-lite"/>
    </source>
</evidence>
<evidence type="ECO:0000313" key="3">
    <source>
        <dbReference type="EMBL" id="GIM01233.1"/>
    </source>
</evidence>
<proteinExistence type="predicted"/>
<dbReference type="Pfam" id="PF12499">
    <property type="entry name" value="DUF3707"/>
    <property type="match status" value="1"/>
</dbReference>
<dbReference type="EMBL" id="BNCQ01000008">
    <property type="protein sequence ID" value="GIM01233.1"/>
    <property type="molecule type" value="Genomic_DNA"/>
</dbReference>
<sequence length="324" mass="34883">PPPPPPSPPPPRPPPPRPPPPPPPACRTCVYLTISQTSSPPFYYPYTFTSAKCANVSSAIIANINDFAGDSIVKAFRLEECISNVLKVCGEFTSNVVGAALQESFDFALIDWYALVSGFNSPCPTFLSGQSLTVRVGGDGDPFNPPSSCVNSEVSQVCALPNLNDGPPCSCNVRQRATPFAMKPTYNVINGRSSNTLLYCFDTVVITPEYPNGLCGMTTNLLKLEFWADDQQRRKVSAIGLQAAGDKTMTWIAPTWASSGSNTLKVTPVNWSLNQATGGRICLEMDKSTNMHTFCKGSNDGTCWAGFFDDSKNCCPLYLSSPPP</sequence>
<evidence type="ECO:0000259" key="2">
    <source>
        <dbReference type="Pfam" id="PF12499"/>
    </source>
</evidence>
<feature type="non-terminal residue" evidence="3">
    <location>
        <position position="324"/>
    </location>
</feature>
<accession>A0A8J4LLU1</accession>